<feature type="non-terminal residue" evidence="2">
    <location>
        <position position="136"/>
    </location>
</feature>
<dbReference type="KEGG" id="vcn:VOLCADRAFT_87542"/>
<organism evidence="3">
    <name type="scientific">Volvox carteri f. nagariensis</name>
    <dbReference type="NCBI Taxonomy" id="3068"/>
    <lineage>
        <taxon>Eukaryota</taxon>
        <taxon>Viridiplantae</taxon>
        <taxon>Chlorophyta</taxon>
        <taxon>core chlorophytes</taxon>
        <taxon>Chlorophyceae</taxon>
        <taxon>CS clade</taxon>
        <taxon>Chlamydomonadales</taxon>
        <taxon>Volvocaceae</taxon>
        <taxon>Volvox</taxon>
    </lineage>
</organism>
<dbReference type="GeneID" id="9620264"/>
<accession>D8TLK6</accession>
<proteinExistence type="predicted"/>
<dbReference type="AlphaFoldDB" id="D8TLK6"/>
<dbReference type="RefSeq" id="XP_002947161.1">
    <property type="nucleotide sequence ID" value="XM_002947115.1"/>
</dbReference>
<reference evidence="2 3" key="1">
    <citation type="journal article" date="2010" name="Science">
        <title>Genomic analysis of organismal complexity in the multicellular green alga Volvox carteri.</title>
        <authorList>
            <person name="Prochnik S.E."/>
            <person name="Umen J."/>
            <person name="Nedelcu A.M."/>
            <person name="Hallmann A."/>
            <person name="Miller S.M."/>
            <person name="Nishii I."/>
            <person name="Ferris P."/>
            <person name="Kuo A."/>
            <person name="Mitros T."/>
            <person name="Fritz-Laylin L.K."/>
            <person name="Hellsten U."/>
            <person name="Chapman J."/>
            <person name="Simakov O."/>
            <person name="Rensing S.A."/>
            <person name="Terry A."/>
            <person name="Pangilinan J."/>
            <person name="Kapitonov V."/>
            <person name="Jurka J."/>
            <person name="Salamov A."/>
            <person name="Shapiro H."/>
            <person name="Schmutz J."/>
            <person name="Grimwood J."/>
            <person name="Lindquist E."/>
            <person name="Lucas S."/>
            <person name="Grigoriev I.V."/>
            <person name="Schmitt R."/>
            <person name="Kirk D."/>
            <person name="Rokhsar D.S."/>
        </authorList>
    </citation>
    <scope>NUCLEOTIDE SEQUENCE [LARGE SCALE GENOMIC DNA]</scope>
    <source>
        <strain evidence="3">f. Nagariensis / Eve</strain>
    </source>
</reference>
<feature type="region of interest" description="Disordered" evidence="1">
    <location>
        <begin position="110"/>
        <end position="136"/>
    </location>
</feature>
<evidence type="ECO:0000256" key="1">
    <source>
        <dbReference type="SAM" id="MobiDB-lite"/>
    </source>
</evidence>
<name>D8TLK6_VOLCA</name>
<gene>
    <name evidence="2" type="ORF">VOLCADRAFT_87542</name>
</gene>
<dbReference type="EMBL" id="GL378326">
    <property type="protein sequence ID" value="EFJ51751.1"/>
    <property type="molecule type" value="Genomic_DNA"/>
</dbReference>
<dbReference type="Proteomes" id="UP000001058">
    <property type="component" value="Unassembled WGS sequence"/>
</dbReference>
<keyword evidence="3" id="KW-1185">Reference proteome</keyword>
<protein>
    <submittedName>
        <fullName evidence="2">Uncharacterized protein</fullName>
    </submittedName>
</protein>
<dbReference type="InParanoid" id="D8TLK6"/>
<evidence type="ECO:0000313" key="2">
    <source>
        <dbReference type="EMBL" id="EFJ51751.1"/>
    </source>
</evidence>
<sequence length="136" mass="14959">MPLFAACLRWGFHLQGCCCCHWTISILVAYLFRSPIDHLELGLGFAGNLLGRAMTAEHAAAKLALFQKKLAKLTKRINAGTISADAGRDEEARLKKKISKWEQAIADSATFTGVGAEDPADGKQKRKEKKREQDST</sequence>
<evidence type="ECO:0000313" key="3">
    <source>
        <dbReference type="Proteomes" id="UP000001058"/>
    </source>
</evidence>